<proteinExistence type="predicted"/>
<accession>A0A6J7RJV4</accession>
<dbReference type="EMBL" id="CAFBPJ010000213">
    <property type="protein sequence ID" value="CAB5029051.1"/>
    <property type="molecule type" value="Genomic_DNA"/>
</dbReference>
<organism evidence="2">
    <name type="scientific">freshwater metagenome</name>
    <dbReference type="NCBI Taxonomy" id="449393"/>
    <lineage>
        <taxon>unclassified sequences</taxon>
        <taxon>metagenomes</taxon>
        <taxon>ecological metagenomes</taxon>
    </lineage>
</organism>
<reference evidence="2" key="1">
    <citation type="submission" date="2020-05" db="EMBL/GenBank/DDBJ databases">
        <authorList>
            <person name="Chiriac C."/>
            <person name="Salcher M."/>
            <person name="Ghai R."/>
            <person name="Kavagutti S V."/>
        </authorList>
    </citation>
    <scope>NUCLEOTIDE SEQUENCE</scope>
</reference>
<dbReference type="AlphaFoldDB" id="A0A6J7RJV4"/>
<protein>
    <submittedName>
        <fullName evidence="2">Unannotated protein</fullName>
    </submittedName>
</protein>
<name>A0A6J7RJV4_9ZZZZ</name>
<feature type="region of interest" description="Disordered" evidence="1">
    <location>
        <begin position="15"/>
        <end position="68"/>
    </location>
</feature>
<evidence type="ECO:0000256" key="1">
    <source>
        <dbReference type="SAM" id="MobiDB-lite"/>
    </source>
</evidence>
<evidence type="ECO:0000313" key="2">
    <source>
        <dbReference type="EMBL" id="CAB5029051.1"/>
    </source>
</evidence>
<gene>
    <name evidence="2" type="ORF">UFOPK4092_01438</name>
</gene>
<sequence>MEGAHLCALDAKLAKSHPHLSGGSRGEGHGQRPPGFMGPGSHCIGHAMGDGPSLAGTGPSQHNHRPVHAGCDHLLLVI</sequence>